<name>A0ABW3JBC2_9HYPH</name>
<organism evidence="3 4">
    <name type="scientific">Methyloligella solikamskensis</name>
    <dbReference type="NCBI Taxonomy" id="1177756"/>
    <lineage>
        <taxon>Bacteria</taxon>
        <taxon>Pseudomonadati</taxon>
        <taxon>Pseudomonadota</taxon>
        <taxon>Alphaproteobacteria</taxon>
        <taxon>Hyphomicrobiales</taxon>
        <taxon>Hyphomicrobiaceae</taxon>
        <taxon>Methyloligella</taxon>
    </lineage>
</organism>
<keyword evidence="2 3" id="KW-0560">Oxidoreductase</keyword>
<dbReference type="InterPro" id="IPR020904">
    <property type="entry name" value="Sc_DH/Rdtase_CS"/>
</dbReference>
<dbReference type="PANTHER" id="PTHR43639:SF1">
    <property type="entry name" value="SHORT-CHAIN DEHYDROGENASE_REDUCTASE FAMILY PROTEIN"/>
    <property type="match status" value="1"/>
</dbReference>
<comment type="caution">
    <text evidence="3">The sequence shown here is derived from an EMBL/GenBank/DDBJ whole genome shotgun (WGS) entry which is preliminary data.</text>
</comment>
<dbReference type="EMBL" id="JBHTJO010000001">
    <property type="protein sequence ID" value="MFD0987445.1"/>
    <property type="molecule type" value="Genomic_DNA"/>
</dbReference>
<proteinExistence type="inferred from homology"/>
<accession>A0ABW3JBC2</accession>
<dbReference type="EC" id="1.1.1.-" evidence="3"/>
<dbReference type="SUPFAM" id="SSF51735">
    <property type="entry name" value="NAD(P)-binding Rossmann-fold domains"/>
    <property type="match status" value="1"/>
</dbReference>
<dbReference type="GO" id="GO:0016491">
    <property type="term" value="F:oxidoreductase activity"/>
    <property type="evidence" value="ECO:0007669"/>
    <property type="project" value="UniProtKB-KW"/>
</dbReference>
<dbReference type="Pfam" id="PF13561">
    <property type="entry name" value="adh_short_C2"/>
    <property type="match status" value="1"/>
</dbReference>
<protein>
    <submittedName>
        <fullName evidence="3">SDR family NAD(P)-dependent oxidoreductase</fullName>
        <ecNumber evidence="3">1.1.1.-</ecNumber>
    </submittedName>
</protein>
<evidence type="ECO:0000256" key="2">
    <source>
        <dbReference type="ARBA" id="ARBA00023002"/>
    </source>
</evidence>
<dbReference type="PANTHER" id="PTHR43639">
    <property type="entry name" value="OXIDOREDUCTASE, SHORT-CHAIN DEHYDROGENASE/REDUCTASE FAMILY (AFU_ORTHOLOGUE AFUA_5G02870)"/>
    <property type="match status" value="1"/>
</dbReference>
<dbReference type="CDD" id="cd05233">
    <property type="entry name" value="SDR_c"/>
    <property type="match status" value="1"/>
</dbReference>
<evidence type="ECO:0000313" key="3">
    <source>
        <dbReference type="EMBL" id="MFD0987445.1"/>
    </source>
</evidence>
<dbReference type="PROSITE" id="PS00061">
    <property type="entry name" value="ADH_SHORT"/>
    <property type="match status" value="1"/>
</dbReference>
<keyword evidence="4" id="KW-1185">Reference proteome</keyword>
<dbReference type="Gene3D" id="3.40.50.720">
    <property type="entry name" value="NAD(P)-binding Rossmann-like Domain"/>
    <property type="match status" value="1"/>
</dbReference>
<dbReference type="InterPro" id="IPR002347">
    <property type="entry name" value="SDR_fam"/>
</dbReference>
<gene>
    <name evidence="3" type="ORF">ACFQ2F_10095</name>
</gene>
<dbReference type="PRINTS" id="PR00081">
    <property type="entry name" value="GDHRDH"/>
</dbReference>
<dbReference type="InterPro" id="IPR036291">
    <property type="entry name" value="NAD(P)-bd_dom_sf"/>
</dbReference>
<evidence type="ECO:0000313" key="4">
    <source>
        <dbReference type="Proteomes" id="UP001597102"/>
    </source>
</evidence>
<dbReference type="RefSeq" id="WP_379089438.1">
    <property type="nucleotide sequence ID" value="NZ_JBHTJO010000001.1"/>
</dbReference>
<sequence>MAEAQASYPSLKGKGVVVTGGASGIGRAIAESFAEQGARVAVLDMDEKAGKALEDWHSDFIRFFPTDVSDTGRLAEAIGEAAKTFGRLDILVANAANDTRHTIEELTPELWDEAMAVNLKHQFFAAKAAFPHLKKSGGSVICMGSISWLNNTTGMPAYTVAKAGIHGLVRTLAVLWGEHKIRVNAVLPGWTMTERQQTLWVDEAAEALMDEAQALPGRVMPHDIANAVLFLGSDQAAMITKQAIVVDAGWV</sequence>
<dbReference type="Proteomes" id="UP001597102">
    <property type="component" value="Unassembled WGS sequence"/>
</dbReference>
<reference evidence="4" key="1">
    <citation type="journal article" date="2019" name="Int. J. Syst. Evol. Microbiol.">
        <title>The Global Catalogue of Microorganisms (GCM) 10K type strain sequencing project: providing services to taxonomists for standard genome sequencing and annotation.</title>
        <authorList>
            <consortium name="The Broad Institute Genomics Platform"/>
            <consortium name="The Broad Institute Genome Sequencing Center for Infectious Disease"/>
            <person name="Wu L."/>
            <person name="Ma J."/>
        </authorList>
    </citation>
    <scope>NUCLEOTIDE SEQUENCE [LARGE SCALE GENOMIC DNA]</scope>
    <source>
        <strain evidence="4">CCUG 61697</strain>
    </source>
</reference>
<comment type="similarity">
    <text evidence="1">Belongs to the short-chain dehydrogenases/reductases (SDR) family.</text>
</comment>
<evidence type="ECO:0000256" key="1">
    <source>
        <dbReference type="ARBA" id="ARBA00006484"/>
    </source>
</evidence>